<reference evidence="1" key="1">
    <citation type="journal article" date="2020" name="Nature">
        <title>Giant virus diversity and host interactions through global metagenomics.</title>
        <authorList>
            <person name="Schulz F."/>
            <person name="Roux S."/>
            <person name="Paez-Espino D."/>
            <person name="Jungbluth S."/>
            <person name="Walsh D.A."/>
            <person name="Denef V.J."/>
            <person name="McMahon K.D."/>
            <person name="Konstantinidis K.T."/>
            <person name="Eloe-Fadrosh E.A."/>
            <person name="Kyrpides N.C."/>
            <person name="Woyke T."/>
        </authorList>
    </citation>
    <scope>NUCLEOTIDE SEQUENCE</scope>
    <source>
        <strain evidence="1">GVMAG-S-1021933-23</strain>
    </source>
</reference>
<organism evidence="1">
    <name type="scientific">viral metagenome</name>
    <dbReference type="NCBI Taxonomy" id="1070528"/>
    <lineage>
        <taxon>unclassified sequences</taxon>
        <taxon>metagenomes</taxon>
        <taxon>organismal metagenomes</taxon>
    </lineage>
</organism>
<name>A0A6C0AFR9_9ZZZZ</name>
<proteinExistence type="predicted"/>
<evidence type="ECO:0000313" key="1">
    <source>
        <dbReference type="EMBL" id="QHS78552.1"/>
    </source>
</evidence>
<dbReference type="AlphaFoldDB" id="A0A6C0AFR9"/>
<accession>A0A6C0AFR9</accession>
<sequence>MQDNKILVIYNYYERRNYQKNQTNLSFFIRHGLKNKNLDCLFILNTFCEVLIPKENNFYILNDTSTSNWEAWNNGILYLENYFSQKIYEKYNYIFFMDCTVLGPLVNEDWLLPYFSKIQNSVICSNIITNLPETDLGGSGYKCSTYNFLLKIDEKIMGLLKSVFSKKNDELDAILSGEYALSRILLENNYNLSCLLFDDLNLSTKIHPDKYKSFNGKNLPLSVIFYKNIWKFNNLELCLPIEYTPCIALVNHYSNMIYPEFKNNINYNFLDCKDFGTTLHDPTCKWKNKEEFYKLHGYAEEIITFPNFLKNNDSVCIYHHYDSDNIIKDYVLQGLKCLILSGYDIYFCTSCSEIKNVDLPFEILYYKNYGGGTDFICYYEIIKKNIDLFKLKYKYLMFTNDSVIFPINGIKEFQRVLKQKRNEGDFWGHWCSKELELHLIGTLIEFKIKLINIFYNFLDSKIKDYETVPKNLRFYIDEIEIKILKKFCENGFKYSSVINYEKYNSTLNDSLFYPESFYKWLKDPDCFAIKWKYMCNYINLEQIDNKNLNYLVRYLHFGPHGPLGNFQKCTGMNPEDFHKKL</sequence>
<protein>
    <submittedName>
        <fullName evidence="1">Uncharacterized protein</fullName>
    </submittedName>
</protein>
<dbReference type="EMBL" id="MN740600">
    <property type="protein sequence ID" value="QHS78552.1"/>
    <property type="molecule type" value="Genomic_DNA"/>
</dbReference>